<proteinExistence type="predicted"/>
<keyword evidence="2" id="KW-1185">Reference proteome</keyword>
<evidence type="ECO:0000313" key="2">
    <source>
        <dbReference type="Proteomes" id="UP001497444"/>
    </source>
</evidence>
<dbReference type="Proteomes" id="UP001497444">
    <property type="component" value="Chromosome 19"/>
</dbReference>
<sequence length="139" mass="16365">MEKFDATCGIKGAVSRVFWKEPLAETEETHRCILNFQTMRQVYTHNELEVVMTRLGWKPLVKRGAWRRFYKRADYTRAHGVASMATIARLPSRSFVDAPKHIILDFVKTVNRRENRNVLCCWEHRGQLPILGWEQVLLH</sequence>
<evidence type="ECO:0000313" key="1">
    <source>
        <dbReference type="EMBL" id="CAK9266742.1"/>
    </source>
</evidence>
<protein>
    <recommendedName>
        <fullName evidence="3">LAGLIDADG homing endonuclease</fullName>
    </recommendedName>
</protein>
<dbReference type="EMBL" id="OZ020114">
    <property type="protein sequence ID" value="CAK9266742.1"/>
    <property type="molecule type" value="Genomic_DNA"/>
</dbReference>
<name>A0ABP0WN00_9BRYO</name>
<reference evidence="1" key="1">
    <citation type="submission" date="2024-02" db="EMBL/GenBank/DDBJ databases">
        <authorList>
            <consortium name="ELIXIR-Norway"/>
            <consortium name="Elixir Norway"/>
        </authorList>
    </citation>
    <scope>NUCLEOTIDE SEQUENCE</scope>
</reference>
<accession>A0ABP0WN00</accession>
<evidence type="ECO:0008006" key="3">
    <source>
        <dbReference type="Google" id="ProtNLM"/>
    </source>
</evidence>
<organism evidence="1 2">
    <name type="scientific">Sphagnum jensenii</name>
    <dbReference type="NCBI Taxonomy" id="128206"/>
    <lineage>
        <taxon>Eukaryota</taxon>
        <taxon>Viridiplantae</taxon>
        <taxon>Streptophyta</taxon>
        <taxon>Embryophyta</taxon>
        <taxon>Bryophyta</taxon>
        <taxon>Sphagnophytina</taxon>
        <taxon>Sphagnopsida</taxon>
        <taxon>Sphagnales</taxon>
        <taxon>Sphagnaceae</taxon>
        <taxon>Sphagnum</taxon>
    </lineage>
</organism>
<gene>
    <name evidence="1" type="ORF">CSSPJE1EN1_LOCUS12220</name>
</gene>